<organism evidence="2 3">
    <name type="scientific">Methanospirillum purgamenti</name>
    <dbReference type="NCBI Taxonomy" id="2834276"/>
    <lineage>
        <taxon>Archaea</taxon>
        <taxon>Methanobacteriati</taxon>
        <taxon>Methanobacteriota</taxon>
        <taxon>Stenosarchaea group</taxon>
        <taxon>Methanomicrobia</taxon>
        <taxon>Methanomicrobiales</taxon>
        <taxon>Methanospirillaceae</taxon>
        <taxon>Methanospirillum</taxon>
    </lineage>
</organism>
<feature type="domain" description="NAD(P)-binding" evidence="1">
    <location>
        <begin position="15"/>
        <end position="243"/>
    </location>
</feature>
<dbReference type="NCBIfam" id="TIGR02622">
    <property type="entry name" value="CDP_4_6_dhtase"/>
    <property type="match status" value="1"/>
</dbReference>
<accession>A0A8E7EHL8</accession>
<dbReference type="SUPFAM" id="SSF51735">
    <property type="entry name" value="NAD(P)-binding Rossmann-fold domains"/>
    <property type="match status" value="1"/>
</dbReference>
<dbReference type="KEGG" id="mrtj:KHC33_00990"/>
<keyword evidence="3" id="KW-1185">Reference proteome</keyword>
<dbReference type="Gene3D" id="3.90.25.10">
    <property type="entry name" value="UDP-galactose 4-epimerase, domain 1"/>
    <property type="match status" value="1"/>
</dbReference>
<evidence type="ECO:0000313" key="2">
    <source>
        <dbReference type="EMBL" id="QVV89142.1"/>
    </source>
</evidence>
<gene>
    <name evidence="2" type="primary">rfbG</name>
    <name evidence="2" type="ORF">KHC33_00990</name>
</gene>
<dbReference type="AlphaFoldDB" id="A0A8E7EHL8"/>
<dbReference type="GO" id="GO:0047733">
    <property type="term" value="F:CDP-glucose 4,6-dehydratase activity"/>
    <property type="evidence" value="ECO:0007669"/>
    <property type="project" value="UniProtKB-EC"/>
</dbReference>
<dbReference type="EMBL" id="CP075546">
    <property type="protein sequence ID" value="QVV89142.1"/>
    <property type="molecule type" value="Genomic_DNA"/>
</dbReference>
<proteinExistence type="predicted"/>
<dbReference type="Pfam" id="PF16363">
    <property type="entry name" value="GDP_Man_Dehyd"/>
    <property type="match status" value="1"/>
</dbReference>
<dbReference type="Gene3D" id="3.40.50.720">
    <property type="entry name" value="NAD(P)-binding Rossmann-like Domain"/>
    <property type="match status" value="1"/>
</dbReference>
<reference evidence="2 3" key="1">
    <citation type="submission" date="2021-05" db="EMBL/GenBank/DDBJ databases">
        <title>A novel Methanospirillum isolate from a pyrite-forming mixed culture.</title>
        <authorList>
            <person name="Bunk B."/>
            <person name="Sproer C."/>
            <person name="Spring S."/>
            <person name="Pester M."/>
        </authorList>
    </citation>
    <scope>NUCLEOTIDE SEQUENCE [LARGE SCALE GENOMIC DNA]</scope>
    <source>
        <strain evidence="2 3">J.3.6.1-F.2.7.3</strain>
    </source>
</reference>
<dbReference type="EC" id="4.2.1.45" evidence="2"/>
<dbReference type="PANTHER" id="PTHR43000">
    <property type="entry name" value="DTDP-D-GLUCOSE 4,6-DEHYDRATASE-RELATED"/>
    <property type="match status" value="1"/>
</dbReference>
<dbReference type="InterPro" id="IPR013445">
    <property type="entry name" value="CDP_4_6_deHydtase"/>
</dbReference>
<dbReference type="GeneID" id="65095716"/>
<evidence type="ECO:0000313" key="3">
    <source>
        <dbReference type="Proteomes" id="UP000680656"/>
    </source>
</evidence>
<name>A0A8E7EHL8_9EURY</name>
<dbReference type="RefSeq" id="WP_214419943.1">
    <property type="nucleotide sequence ID" value="NZ_CP075546.1"/>
</dbReference>
<protein>
    <submittedName>
        <fullName evidence="2">CDP-glucose 4,6-dehydratase</fullName>
        <ecNumber evidence="2">4.2.1.45</ecNumber>
    </submittedName>
</protein>
<sequence>MDTLSSGCFDSKKVLVTGHTGFKGSWLSLWLSQLGVEVYGYSLPSPEESHYRIADVRGILHGEVLADIREKDRLSHLITDVQPDVIFHLAAQPLVRYSYSHPAETFDVNVMGTVSLLEAVRRAGRPVILIIVTSDKCYSTDVEVFCFREEDRLGGIDPYSASKAAVEIISDSYRRSYFPPERYDEHRIALATVRAGNVIGGGDFASDRIIPDLFRSIVAGRSVDLRNPHAVRPWQHVLEPLAGYLMLAAALMKTPTPSLCSAFNFGPDISDTLTVMEIVELFQDLWPGTCDCPVVHPQAFHETRILQLDAKKSMDMLGWRPVWTTREAVEMTARWYHDYYCGGISGPSRSIADITAYMDRLSYE</sequence>
<dbReference type="InterPro" id="IPR036291">
    <property type="entry name" value="NAD(P)-bd_dom_sf"/>
</dbReference>
<evidence type="ECO:0000259" key="1">
    <source>
        <dbReference type="Pfam" id="PF16363"/>
    </source>
</evidence>
<dbReference type="InterPro" id="IPR016040">
    <property type="entry name" value="NAD(P)-bd_dom"/>
</dbReference>
<keyword evidence="2" id="KW-0456">Lyase</keyword>
<dbReference type="Proteomes" id="UP000680656">
    <property type="component" value="Chromosome"/>
</dbReference>